<dbReference type="InterPro" id="IPR008327">
    <property type="entry name" value="Sig_transdc_resp-reg_antiterm"/>
</dbReference>
<dbReference type="SMART" id="SM00448">
    <property type="entry name" value="REC"/>
    <property type="match status" value="1"/>
</dbReference>
<reference evidence="4 5" key="1">
    <citation type="submission" date="2018-08" db="EMBL/GenBank/DDBJ databases">
        <title>Draft genome sequence of Psychrilyobacter sp. strain SD5 isolated from Black Sea water.</title>
        <authorList>
            <person name="Yadav S."/>
            <person name="Villanueva L."/>
            <person name="Damste J.S.S."/>
        </authorList>
    </citation>
    <scope>NUCLEOTIDE SEQUENCE [LARGE SCALE GENOMIC DNA]</scope>
    <source>
        <strain evidence="4 5">SD5</strain>
    </source>
</reference>
<dbReference type="EMBL" id="QUAJ01000016">
    <property type="protein sequence ID" value="REI40785.1"/>
    <property type="molecule type" value="Genomic_DNA"/>
</dbReference>
<proteinExistence type="predicted"/>
<dbReference type="PROSITE" id="PS50921">
    <property type="entry name" value="ANTAR"/>
    <property type="match status" value="1"/>
</dbReference>
<dbReference type="Pfam" id="PF03861">
    <property type="entry name" value="ANTAR"/>
    <property type="match status" value="1"/>
</dbReference>
<dbReference type="PROSITE" id="PS50110">
    <property type="entry name" value="RESPONSE_REGULATORY"/>
    <property type="match status" value="1"/>
</dbReference>
<dbReference type="Gene3D" id="1.10.10.10">
    <property type="entry name" value="Winged helix-like DNA-binding domain superfamily/Winged helix DNA-binding domain"/>
    <property type="match status" value="1"/>
</dbReference>
<sequence>MKISVVIAEDDPLTRMDIVEILTEAGYDVIGEASDGIEAITVCKEKNPDIVLLDIKMPIITGLQVSKILADENFEGCTVLLTAYNIEEYINKASENKVMGYLLKPIEEKTFLSHLKLIFNNYKNIKSLKKEVKEIKETLDSRKMIERAKGIIMNSTKVSEDEAYRILREVSMTKRVSMLNLSKIIIATGEFNDNYLL</sequence>
<gene>
    <name evidence="4" type="ORF">DYH56_09900</name>
</gene>
<evidence type="ECO:0000259" key="3">
    <source>
        <dbReference type="PROSITE" id="PS50921"/>
    </source>
</evidence>
<dbReference type="PANTHER" id="PTHR43367">
    <property type="match status" value="1"/>
</dbReference>
<accession>A0ABX9KG17</accession>
<evidence type="ECO:0000313" key="5">
    <source>
        <dbReference type="Proteomes" id="UP000263486"/>
    </source>
</evidence>
<name>A0ABX9KG17_9FUSO</name>
<protein>
    <submittedName>
        <fullName evidence="4">Response regulator</fullName>
    </submittedName>
</protein>
<evidence type="ECO:0000259" key="2">
    <source>
        <dbReference type="PROSITE" id="PS50110"/>
    </source>
</evidence>
<dbReference type="InterPro" id="IPR011006">
    <property type="entry name" value="CheY-like_superfamily"/>
</dbReference>
<comment type="caution">
    <text evidence="4">The sequence shown here is derived from an EMBL/GenBank/DDBJ whole genome shotgun (WGS) entry which is preliminary data.</text>
</comment>
<feature type="domain" description="Response regulatory" evidence="2">
    <location>
        <begin position="4"/>
        <end position="119"/>
    </location>
</feature>
<keyword evidence="1" id="KW-0597">Phosphoprotein</keyword>
<feature type="modified residue" description="4-aspartylphosphate" evidence="1">
    <location>
        <position position="54"/>
    </location>
</feature>
<dbReference type="SMART" id="SM01012">
    <property type="entry name" value="ANTAR"/>
    <property type="match status" value="1"/>
</dbReference>
<dbReference type="SUPFAM" id="SSF52172">
    <property type="entry name" value="CheY-like"/>
    <property type="match status" value="1"/>
</dbReference>
<dbReference type="PIRSF" id="PIRSF036382">
    <property type="entry name" value="RR_antiterm"/>
    <property type="match status" value="1"/>
</dbReference>
<evidence type="ECO:0000313" key="4">
    <source>
        <dbReference type="EMBL" id="REI40785.1"/>
    </source>
</evidence>
<dbReference type="PANTHER" id="PTHR43367:SF1">
    <property type="entry name" value="TWO-COMPONENT RESPONSE REGULATOR-LIKE APRR6-RELATED"/>
    <property type="match status" value="1"/>
</dbReference>
<dbReference type="Proteomes" id="UP000263486">
    <property type="component" value="Unassembled WGS sequence"/>
</dbReference>
<evidence type="ECO:0000256" key="1">
    <source>
        <dbReference type="PROSITE-ProRule" id="PRU00169"/>
    </source>
</evidence>
<dbReference type="InterPro" id="IPR001789">
    <property type="entry name" value="Sig_transdc_resp-reg_receiver"/>
</dbReference>
<organism evidence="4 5">
    <name type="scientific">Psychrilyobacter piezotolerans</name>
    <dbReference type="NCBI Taxonomy" id="2293438"/>
    <lineage>
        <taxon>Bacteria</taxon>
        <taxon>Fusobacteriati</taxon>
        <taxon>Fusobacteriota</taxon>
        <taxon>Fusobacteriia</taxon>
        <taxon>Fusobacteriales</taxon>
        <taxon>Fusobacteriaceae</taxon>
        <taxon>Psychrilyobacter</taxon>
    </lineage>
</organism>
<keyword evidence="5" id="KW-1185">Reference proteome</keyword>
<dbReference type="Pfam" id="PF00072">
    <property type="entry name" value="Response_reg"/>
    <property type="match status" value="1"/>
</dbReference>
<dbReference type="InterPro" id="IPR005561">
    <property type="entry name" value="ANTAR"/>
</dbReference>
<dbReference type="Gene3D" id="3.40.50.2300">
    <property type="match status" value="1"/>
</dbReference>
<dbReference type="RefSeq" id="WP_114642706.1">
    <property type="nucleotide sequence ID" value="NZ_JAACIO010000018.1"/>
</dbReference>
<dbReference type="InterPro" id="IPR036388">
    <property type="entry name" value="WH-like_DNA-bd_sf"/>
</dbReference>
<feature type="domain" description="ANTAR" evidence="3">
    <location>
        <begin position="125"/>
        <end position="186"/>
    </location>
</feature>